<organism evidence="1 4">
    <name type="scientific">Arabidopsis thaliana</name>
    <name type="common">Mouse-ear cress</name>
    <dbReference type="NCBI Taxonomy" id="3702"/>
    <lineage>
        <taxon>Eukaryota</taxon>
        <taxon>Viridiplantae</taxon>
        <taxon>Streptophyta</taxon>
        <taxon>Embryophyta</taxon>
        <taxon>Tracheophyta</taxon>
        <taxon>Spermatophyta</taxon>
        <taxon>Magnoliopsida</taxon>
        <taxon>eudicotyledons</taxon>
        <taxon>Gunneridae</taxon>
        <taxon>Pentapetalae</taxon>
        <taxon>rosids</taxon>
        <taxon>malvids</taxon>
        <taxon>Brassicales</taxon>
        <taxon>Brassicaceae</taxon>
        <taxon>Camelineae</taxon>
        <taxon>Arabidopsis</taxon>
    </lineage>
</organism>
<evidence type="ECO:0000313" key="4">
    <source>
        <dbReference type="Proteomes" id="UP000434276"/>
    </source>
</evidence>
<dbReference type="Proteomes" id="UP000434276">
    <property type="component" value="Unassembled WGS sequence"/>
</dbReference>
<protein>
    <submittedName>
        <fullName evidence="1">Uncharacterized protein</fullName>
    </submittedName>
</protein>
<dbReference type="EMBL" id="CACSHJ010000097">
    <property type="protein sequence ID" value="CAA0413829.1"/>
    <property type="molecule type" value="Genomic_DNA"/>
</dbReference>
<dbReference type="Proteomes" id="UP000426265">
    <property type="component" value="Unassembled WGS sequence"/>
</dbReference>
<accession>A0A5S9YIN7</accession>
<sequence length="334" mass="37578">MDSSVGNAKEERKSSAFLIVVGVRFHGWIGTKLSLLIGWLSTLLGRGKPTLRVFRPRLYYSGTQLILARDRDQSSSTEKAEEYREVERTCFARKGKGRVGFTFPIRTKAYPRRRSYLPQTPLRNPAIPESAITRKLKSADLSDEADCCESGATSRELLELCSFRPFSAPKCEAGAAREDVGGRAFAQSYSFFLQMLLSHLFASLQLLGTETQSADIDKGDFLPTPWKRGRERSGVVPSTFLSKLFLKCEINLSIGRVQDRKEPYRQAKSAVRLHGLNNTQYCTGRIRFAARSIPQSPLVPFRLFPQFPTPSVRQNLTTLHFDTREEDRALVSSG</sequence>
<name>A0A5S9YIN7_ARATH</name>
<proteinExistence type="predicted"/>
<dbReference type="ExpressionAtlas" id="A0A5S9YIN7">
    <property type="expression patterns" value="baseline and differential"/>
</dbReference>
<accession>A0A654GF53</accession>
<reference evidence="1 4" key="1">
    <citation type="submission" date="2019-12" db="EMBL/GenBank/DDBJ databases">
        <authorList>
            <person name="Jiao W.-B."/>
            <person name="Schneeberger K."/>
        </authorList>
    </citation>
    <scope>NUCLEOTIDE SEQUENCE [LARGE SCALE GENOMIC DNA]</scope>
    <source>
        <strain evidence="3">cv. An-1</strain>
        <strain evidence="4">cv. C24</strain>
    </source>
</reference>
<evidence type="ECO:0000313" key="2">
    <source>
        <dbReference type="EMBL" id="VYS71763.1"/>
    </source>
</evidence>
<evidence type="ECO:0000313" key="1">
    <source>
        <dbReference type="EMBL" id="CAA0413829.1"/>
    </source>
</evidence>
<gene>
    <name evidence="2" type="ORF">AN1_LOCUS27137</name>
    <name evidence="1" type="ORF">C24_LOCUS26938</name>
</gene>
<dbReference type="OrthoDB" id="1760590at2759"/>
<dbReference type="EMBL" id="CACRSJ010000111">
    <property type="protein sequence ID" value="VYS71763.1"/>
    <property type="molecule type" value="Genomic_DNA"/>
</dbReference>
<dbReference type="AlphaFoldDB" id="A0A5S9YIN7"/>
<evidence type="ECO:0000313" key="3">
    <source>
        <dbReference type="Proteomes" id="UP000426265"/>
    </source>
</evidence>